<feature type="compositionally biased region" description="Basic and acidic residues" evidence="1">
    <location>
        <begin position="537"/>
        <end position="557"/>
    </location>
</feature>
<feature type="region of interest" description="Disordered" evidence="1">
    <location>
        <begin position="1662"/>
        <end position="1685"/>
    </location>
</feature>
<accession>A0A812X213</accession>
<feature type="compositionally biased region" description="Low complexity" evidence="1">
    <location>
        <begin position="271"/>
        <end position="289"/>
    </location>
</feature>
<feature type="compositionally biased region" description="Pro residues" evidence="1">
    <location>
        <begin position="166"/>
        <end position="175"/>
    </location>
</feature>
<dbReference type="EMBL" id="CAJNIZ010044970">
    <property type="protein sequence ID" value="CAE7706471.1"/>
    <property type="molecule type" value="Genomic_DNA"/>
</dbReference>
<feature type="region of interest" description="Disordered" evidence="1">
    <location>
        <begin position="1"/>
        <end position="23"/>
    </location>
</feature>
<keyword evidence="3" id="KW-1185">Reference proteome</keyword>
<feature type="region of interest" description="Disordered" evidence="1">
    <location>
        <begin position="156"/>
        <end position="298"/>
    </location>
</feature>
<feature type="compositionally biased region" description="Basic and acidic residues" evidence="1">
    <location>
        <begin position="871"/>
        <end position="891"/>
    </location>
</feature>
<protein>
    <submittedName>
        <fullName evidence="2">GIP protein</fullName>
    </submittedName>
</protein>
<feature type="region of interest" description="Disordered" evidence="1">
    <location>
        <begin position="836"/>
        <end position="899"/>
    </location>
</feature>
<dbReference type="Proteomes" id="UP000649617">
    <property type="component" value="Unassembled WGS sequence"/>
</dbReference>
<proteinExistence type="predicted"/>
<feature type="compositionally biased region" description="Basic and acidic residues" evidence="1">
    <location>
        <begin position="72"/>
        <end position="88"/>
    </location>
</feature>
<organism evidence="2 3">
    <name type="scientific">Symbiodinium pilosum</name>
    <name type="common">Dinoflagellate</name>
    <dbReference type="NCBI Taxonomy" id="2952"/>
    <lineage>
        <taxon>Eukaryota</taxon>
        <taxon>Sar</taxon>
        <taxon>Alveolata</taxon>
        <taxon>Dinophyceae</taxon>
        <taxon>Suessiales</taxon>
        <taxon>Symbiodiniaceae</taxon>
        <taxon>Symbiodinium</taxon>
    </lineage>
</organism>
<feature type="compositionally biased region" description="Low complexity" evidence="1">
    <location>
        <begin position="1668"/>
        <end position="1685"/>
    </location>
</feature>
<gene>
    <name evidence="2" type="primary">GIP</name>
    <name evidence="2" type="ORF">SPIL2461_LOCUS19951</name>
</gene>
<evidence type="ECO:0000313" key="2">
    <source>
        <dbReference type="EMBL" id="CAE7706471.1"/>
    </source>
</evidence>
<sequence>MASRSVSSDQPWAGPDGGSVQQIGTRASFPWPLDLLTFGLRAFIDFDLIMPRIPEIFRLDGQDGPPDDSADQDLHGQDEPPEVHDGNDPWLEALEREAASNVIQGSYEWRCVRCDSDMAVQTGEGQWSCTVCQSTDFYSTHQALRRQTDRGTWMFLPRSLNGLPGQGPPGQVPPRDPPDKGQAAPISRRQRQQFNRALRRGQPPDGPPSDGFEMPESETATFDPTMDPDELDGPPRPAFGGHGGTTWQPSQRLRAAARKPAKPQLDTKQVMTSQVATSSSSSTSWNSMMGPTRGVRWRGEAPPAPPLWKYEQNDLRAYSKFAKKIALWRIQVASFMTPREAALVLYTSLTGEAEAELEHASIESINSDKGVDLILETLRQPMEQKQIFQKRNFLSDFEGIQRQPGEGLKAFSNRYRRIERNLKAVGIEVALMYDSEARGNRLLERARLTPQDQRLILVGCRYSLAFEDVAESMAMQFPDFKGSPPVIGRDGQPINRNKGRGKGQPPSSSGHGGKGGKPTGFTKKVYLADQAEEGEAEQEHESAEGSGGDHKPDHAAADDADAGNVNDGDQDQDEAADLAEVAEVLSVTAKKLSGMRLGRKFAGGTKGQEPGKGAKKTPHQTYFVHHVEHGSLEVVDDATYGTMFSVDVVFDVRHATDGDVNFPGLMILDTACQRTCCGTTWATSHASLLRAQDLLVYRAPCTNAFQFGSGDPVRAKHRLYMPAGIGEADLVIGAGVLEANIPLLASNQLLDELGFVLDMPRSSATFTKLGVTVPVLRKNGHLTISVVELSKHVPSDSTRWKQLQDAVDWLNPPPELVFLAQAVTDTSSSASLALHAGDSSDMASRMAPPGALPPAPQAQCLHPDGPCGEPRPPDARDLPGRAAGARRELRASRGNLQPPRLCPVRQRVRQVRSLQTVPEEMEVERPRRSVGRTPGQQVRGIAAQFATALAILIQYCASPSSAFAGGGTIDPAAFQAPRHDTQGITGDTGEDFDNSRTQAPHNPFYAEWLGDVGLDTVERAGPRAAIYDSLLSTSSRPPPAVDIMELFAGEAGITAKASRYGLSASEPVDQVFGWHLEEPQTQDYVIKMVKRLRPHVLHVAYPAYPCTLYSIFNENLNYSKRMPVLHRLRQDDTEMRRLIRKLLDLQLDGGRAFVLENPRHSRLWEMDEFRDLDFPGIVECILDSGAATMLNKRLSETERMYTVPVQGKNTKPSQVYPQKLVDALLHLYHDHIRYQDITRFPLHQALATFQSPVSDLAAWDPIVTMLERYFGTSSTRPFYVDVTPTQRRLLLDFPFTVRSAFLLYADGSRSVEMEDLSEIQQPKQKFAKAVRYAVFAYGERRPEAQPSIVEGKPDSPIPDLPTDVTFPALSADVPAEVRRAIARVQSTLDTPLPRNWKLDGENVMVLGMVDVATRFHQAAVLSGRTPEIAYEAFERVWLRPYGLPTLVAADPDGTLEWKIAHVERQNALLRTILEKLVDTFSATSASEMDLLIAPSLHAVNSMVLSRGRSALPGFVDNQALAVSPTTDPAATAERVRSEAVKAIADLNVQPMLLLEEEMLEAQPLHQVLGEDDFLMNYQADNELLAAASSQLAGQQRLDAAASWAPGTPVPAPEPPQAQASTPKQLYAKDTTEKPVTSASDHSIAKFQLFQPAERLPELLSPDFSAPFEELPGLPELPQPQEGQVQPPALETAVDLTGDADTATPGDPPDDVRDYATTLLLLQLTYLKPRPLQLDHSHLHRSYCSQPTSTFDSLSANLYEEDGLLHPVPFGDALGEFYGPRCNQFYQAYLTSYLTSSYRSDDVLATDKPAQKVDTSAKALDREIPWRKIMETRPPQLEAYKKTVEKEHSSWMEWRSVKALSHQEASDVLKDKILAKRALRTQRGLGPCGQNAAWWPWDIVILTFDGSIGSSNKEFGNTKKKWFGWTGDAATAFLQGEQPATERTLPLYLKPPDDGVTRSTGRWKAPLYLALTNIYGLANAPRLWANTVIQRLKKLGYRQHSFDRMVFLLFNDQDELISIILVYVDDFLGVHRENCSIGPVWQSFKWGSLNQVEPDKEFTFKGKQISLRQRPNGRFYLHLCQAEFIDGLSMGKIPRGADLDAILSPEQKAEFRSISGCLQWLSTQTRPELSATNSLANKGDKTTVGDLKSLYQALEFARSTKNDGIVVEDVALNRGSVIVTYSDTSWANAELCRSQLGVLVLLTSPNALQKTTPAAVLDWRSGRSTRVCRSTSAAEASAADEGCDRGCYLNMFIAELLYNLPAHRCSH</sequence>
<evidence type="ECO:0000313" key="3">
    <source>
        <dbReference type="Proteomes" id="UP000649617"/>
    </source>
</evidence>
<feature type="region of interest" description="Disordered" evidence="1">
    <location>
        <begin position="479"/>
        <end position="571"/>
    </location>
</feature>
<evidence type="ECO:0000256" key="1">
    <source>
        <dbReference type="SAM" id="MobiDB-lite"/>
    </source>
</evidence>
<name>A0A812X213_SYMPI</name>
<comment type="caution">
    <text evidence="2">The sequence shown here is derived from an EMBL/GenBank/DDBJ whole genome shotgun (WGS) entry which is preliminary data.</text>
</comment>
<feature type="region of interest" description="Disordered" evidence="1">
    <location>
        <begin position="59"/>
        <end position="88"/>
    </location>
</feature>
<feature type="region of interest" description="Disordered" evidence="1">
    <location>
        <begin position="1597"/>
        <end position="1639"/>
    </location>
</feature>
<reference evidence="2" key="1">
    <citation type="submission" date="2021-02" db="EMBL/GenBank/DDBJ databases">
        <authorList>
            <person name="Dougan E. K."/>
            <person name="Rhodes N."/>
            <person name="Thang M."/>
            <person name="Chan C."/>
        </authorList>
    </citation>
    <scope>NUCLEOTIDE SEQUENCE</scope>
</reference>
<dbReference type="OrthoDB" id="6157099at2759"/>
<feature type="compositionally biased region" description="Polar residues" evidence="1">
    <location>
        <begin position="1"/>
        <end position="10"/>
    </location>
</feature>